<evidence type="ECO:0000256" key="2">
    <source>
        <dbReference type="ARBA" id="ARBA00008066"/>
    </source>
</evidence>
<feature type="compositionally biased region" description="Low complexity" evidence="6">
    <location>
        <begin position="8"/>
        <end position="18"/>
    </location>
</feature>
<comment type="similarity">
    <text evidence="2">Belongs to the amino acid/polyamine transporter 2 family.</text>
</comment>
<dbReference type="GeneID" id="28973872"/>
<dbReference type="GO" id="GO:0016020">
    <property type="term" value="C:membrane"/>
    <property type="evidence" value="ECO:0007669"/>
    <property type="project" value="UniProtKB-SubCell"/>
</dbReference>
<dbReference type="RefSeq" id="XP_018270343.1">
    <property type="nucleotide sequence ID" value="XM_018413423.1"/>
</dbReference>
<feature type="domain" description="Amino acid transporter transmembrane" evidence="8">
    <location>
        <begin position="70"/>
        <end position="466"/>
    </location>
</feature>
<dbReference type="PANTHER" id="PTHR22950:SF683">
    <property type="entry name" value="AMINO ACID TRANSPORTER (EUROFUNG)"/>
    <property type="match status" value="1"/>
</dbReference>
<evidence type="ECO:0000256" key="7">
    <source>
        <dbReference type="SAM" id="Phobius"/>
    </source>
</evidence>
<evidence type="ECO:0000256" key="1">
    <source>
        <dbReference type="ARBA" id="ARBA00004141"/>
    </source>
</evidence>
<keyword evidence="3 7" id="KW-0812">Transmembrane</keyword>
<feature type="transmembrane region" description="Helical" evidence="7">
    <location>
        <begin position="149"/>
        <end position="170"/>
    </location>
</feature>
<feature type="transmembrane region" description="Helical" evidence="7">
    <location>
        <begin position="333"/>
        <end position="354"/>
    </location>
</feature>
<keyword evidence="5 7" id="KW-0472">Membrane</keyword>
<feature type="transmembrane region" description="Helical" evidence="7">
    <location>
        <begin position="69"/>
        <end position="91"/>
    </location>
</feature>
<evidence type="ECO:0000313" key="10">
    <source>
        <dbReference type="Proteomes" id="UP000053890"/>
    </source>
</evidence>
<feature type="region of interest" description="Disordered" evidence="6">
    <location>
        <begin position="1"/>
        <end position="44"/>
    </location>
</feature>
<feature type="transmembrane region" description="Helical" evidence="7">
    <location>
        <begin position="176"/>
        <end position="200"/>
    </location>
</feature>
<dbReference type="PANTHER" id="PTHR22950">
    <property type="entry name" value="AMINO ACID TRANSPORTER"/>
    <property type="match status" value="1"/>
</dbReference>
<dbReference type="GO" id="GO:0015179">
    <property type="term" value="F:L-amino acid transmembrane transporter activity"/>
    <property type="evidence" value="ECO:0007669"/>
    <property type="project" value="TreeGrafter"/>
</dbReference>
<evidence type="ECO:0000313" key="9">
    <source>
        <dbReference type="EMBL" id="KPV74294.1"/>
    </source>
</evidence>
<evidence type="ECO:0000259" key="8">
    <source>
        <dbReference type="Pfam" id="PF01490"/>
    </source>
</evidence>
<protein>
    <recommendedName>
        <fullName evidence="8">Amino acid transporter transmembrane domain-containing protein</fullName>
    </recommendedName>
</protein>
<gene>
    <name evidence="9" type="ORF">RHOBADRAFT_37276</name>
</gene>
<dbReference type="OrthoDB" id="40134at2759"/>
<dbReference type="EMBL" id="KQ474080">
    <property type="protein sequence ID" value="KPV74294.1"/>
    <property type="molecule type" value="Genomic_DNA"/>
</dbReference>
<organism evidence="9 10">
    <name type="scientific">Rhodotorula graminis (strain WP1)</name>
    <dbReference type="NCBI Taxonomy" id="578459"/>
    <lineage>
        <taxon>Eukaryota</taxon>
        <taxon>Fungi</taxon>
        <taxon>Dikarya</taxon>
        <taxon>Basidiomycota</taxon>
        <taxon>Pucciniomycotina</taxon>
        <taxon>Microbotryomycetes</taxon>
        <taxon>Sporidiobolales</taxon>
        <taxon>Sporidiobolaceae</taxon>
        <taxon>Rhodotorula</taxon>
    </lineage>
</organism>
<evidence type="ECO:0000256" key="4">
    <source>
        <dbReference type="ARBA" id="ARBA00022989"/>
    </source>
</evidence>
<feature type="transmembrane region" description="Helical" evidence="7">
    <location>
        <begin position="399"/>
        <end position="420"/>
    </location>
</feature>
<name>A0A194S197_RHOGW</name>
<evidence type="ECO:0000256" key="3">
    <source>
        <dbReference type="ARBA" id="ARBA00022692"/>
    </source>
</evidence>
<evidence type="ECO:0000256" key="6">
    <source>
        <dbReference type="SAM" id="MobiDB-lite"/>
    </source>
</evidence>
<reference evidence="9 10" key="1">
    <citation type="journal article" date="2015" name="Front. Microbiol.">
        <title>Genome sequence of the plant growth promoting endophytic yeast Rhodotorula graminis WP1.</title>
        <authorList>
            <person name="Firrincieli A."/>
            <person name="Otillar R."/>
            <person name="Salamov A."/>
            <person name="Schmutz J."/>
            <person name="Khan Z."/>
            <person name="Redman R.S."/>
            <person name="Fleck N.D."/>
            <person name="Lindquist E."/>
            <person name="Grigoriev I.V."/>
            <person name="Doty S.L."/>
        </authorList>
    </citation>
    <scope>NUCLEOTIDE SEQUENCE [LARGE SCALE GENOMIC DNA]</scope>
    <source>
        <strain evidence="9 10">WP1</strain>
    </source>
</reference>
<feature type="transmembrane region" description="Helical" evidence="7">
    <location>
        <begin position="97"/>
        <end position="118"/>
    </location>
</feature>
<feature type="transmembrane region" description="Helical" evidence="7">
    <location>
        <begin position="212"/>
        <end position="235"/>
    </location>
</feature>
<dbReference type="OMA" id="KHIFMRI"/>
<dbReference type="Proteomes" id="UP000053890">
    <property type="component" value="Unassembled WGS sequence"/>
</dbReference>
<sequence>MGLADATQAAPPRRAQPQLSAEGTDSPTRDFAAKPTKDAEGAAPALGEEEAVDGVFGERAGEGTVDYRSLGWIGATVLLAKTQIGLGVLSIPSVFETLGIIPGVIILIVLAILTTWSGEILGRFKLRHPEVYSLSDCGRLMFGRVGDEVFGVAYFLLTTLVGGLGLLSISTALNAISLHATCTAYFMLVAVAVTFPFAAIRKLDKIAWITQVGLASIIISVLVVVIAVGAGGRPAAAPQTGPFDVKITLFGNPDFASAMNAVSNVLASYGGVPAAMPIISEMRDPRLFRRAIIVSQVSVTVFYLVIGIVLYVYAGPYVASPALGTAGTLIKRVAYGLALPGLIVSAMLFVHLPAKWVFVRALRNTQHLAKETRTHYVVWFSCVAGCLAFSYVVASAVPFFGGLLGLASALFGTLLVIGAEPCMWMYDLRHCLKDRDARPRFFTLGVIINMCILLIAALCLVGGTYGSIKSIIDSYAETGGRPWSCADNSGSS</sequence>
<dbReference type="AlphaFoldDB" id="A0A194S197"/>
<dbReference type="Pfam" id="PF01490">
    <property type="entry name" value="Aa_trans"/>
    <property type="match status" value="1"/>
</dbReference>
<keyword evidence="10" id="KW-1185">Reference proteome</keyword>
<comment type="subcellular location">
    <subcellularLocation>
        <location evidence="1">Membrane</location>
        <topology evidence="1">Multi-pass membrane protein</topology>
    </subcellularLocation>
</comment>
<feature type="transmembrane region" description="Helical" evidence="7">
    <location>
        <begin position="441"/>
        <end position="465"/>
    </location>
</feature>
<feature type="transmembrane region" description="Helical" evidence="7">
    <location>
        <begin position="375"/>
        <end position="393"/>
    </location>
</feature>
<accession>A0A194S197</accession>
<dbReference type="InterPro" id="IPR013057">
    <property type="entry name" value="AA_transpt_TM"/>
</dbReference>
<proteinExistence type="inferred from homology"/>
<feature type="transmembrane region" description="Helical" evidence="7">
    <location>
        <begin position="291"/>
        <end position="313"/>
    </location>
</feature>
<evidence type="ECO:0000256" key="5">
    <source>
        <dbReference type="ARBA" id="ARBA00023136"/>
    </source>
</evidence>
<feature type="compositionally biased region" description="Basic and acidic residues" evidence="6">
    <location>
        <begin position="27"/>
        <end position="40"/>
    </location>
</feature>
<keyword evidence="4 7" id="KW-1133">Transmembrane helix</keyword>
<dbReference type="STRING" id="578459.A0A194S197"/>